<sequence>MQHTPPPWIALCALCCLLALPGCSTQAPRADAARAPASAEAPAPDLDAVYGPLIGNADARVYRLNPEASVVRIYAFRGGGARQFGHNHVLSAPLAKGFVALAQPGRDDARFDLEFRLEDMEVDKPEQRSALGEAFASAIGPAMVASTRENMLGEFGLQAGRYPLVHVASLRVVGEMPKLSAQIAVDLHGQRHTQWVALTVAQTPTGLQVQGALVLLQTDFGLRPFSMLGGLLAVQDPLVLEFVLQAVPVRP</sequence>
<keyword evidence="3" id="KW-1185">Reference proteome</keyword>
<dbReference type="EMBL" id="QFZK01000003">
    <property type="protein sequence ID" value="RFO97706.1"/>
    <property type="molecule type" value="Genomic_DNA"/>
</dbReference>
<keyword evidence="1" id="KW-0732">Signal</keyword>
<proteinExistence type="predicted"/>
<dbReference type="InterPro" id="IPR036761">
    <property type="entry name" value="TTHA0802/YceI-like_sf"/>
</dbReference>
<evidence type="ECO:0008006" key="4">
    <source>
        <dbReference type="Google" id="ProtNLM"/>
    </source>
</evidence>
<dbReference type="Gene3D" id="2.40.128.110">
    <property type="entry name" value="Lipid/polyisoprenoid-binding, YceI-like"/>
    <property type="match status" value="1"/>
</dbReference>
<dbReference type="AlphaFoldDB" id="A0A3E1REB0"/>
<feature type="chain" id="PRO_5017701221" description="YceI family protein" evidence="1">
    <location>
        <begin position="27"/>
        <end position="251"/>
    </location>
</feature>
<organism evidence="2 3">
    <name type="scientific">Rhodoferax lacus</name>
    <dbReference type="NCBI Taxonomy" id="2184758"/>
    <lineage>
        <taxon>Bacteria</taxon>
        <taxon>Pseudomonadati</taxon>
        <taxon>Pseudomonadota</taxon>
        <taxon>Betaproteobacteria</taxon>
        <taxon>Burkholderiales</taxon>
        <taxon>Comamonadaceae</taxon>
        <taxon>Rhodoferax</taxon>
    </lineage>
</organism>
<evidence type="ECO:0000313" key="3">
    <source>
        <dbReference type="Proteomes" id="UP000260665"/>
    </source>
</evidence>
<comment type="caution">
    <text evidence="2">The sequence shown here is derived from an EMBL/GenBank/DDBJ whole genome shotgun (WGS) entry which is preliminary data.</text>
</comment>
<feature type="signal peptide" evidence="1">
    <location>
        <begin position="1"/>
        <end position="26"/>
    </location>
</feature>
<evidence type="ECO:0000313" key="2">
    <source>
        <dbReference type="EMBL" id="RFO97706.1"/>
    </source>
</evidence>
<evidence type="ECO:0000256" key="1">
    <source>
        <dbReference type="SAM" id="SignalP"/>
    </source>
</evidence>
<dbReference type="RefSeq" id="WP_117175668.1">
    <property type="nucleotide sequence ID" value="NZ_QFZK01000003.1"/>
</dbReference>
<dbReference type="OrthoDB" id="273832at2"/>
<dbReference type="SUPFAM" id="SSF101874">
    <property type="entry name" value="YceI-like"/>
    <property type="match status" value="1"/>
</dbReference>
<reference evidence="2 3" key="1">
    <citation type="submission" date="2018-05" db="EMBL/GenBank/DDBJ databases">
        <title>Rhodoferax soyangensis sp.nov., isolated from an oligotrophic freshwater lake.</title>
        <authorList>
            <person name="Park M."/>
        </authorList>
    </citation>
    <scope>NUCLEOTIDE SEQUENCE [LARGE SCALE GENOMIC DNA]</scope>
    <source>
        <strain evidence="2 3">IMCC26218</strain>
    </source>
</reference>
<protein>
    <recommendedName>
        <fullName evidence="4">YceI family protein</fullName>
    </recommendedName>
</protein>
<accession>A0A3E1REB0</accession>
<name>A0A3E1REB0_9BURK</name>
<dbReference type="Proteomes" id="UP000260665">
    <property type="component" value="Unassembled WGS sequence"/>
</dbReference>
<gene>
    <name evidence="2" type="ORF">DIC66_07585</name>
</gene>